<accession>A0A0G1IJS6</accession>
<proteinExistence type="predicted"/>
<evidence type="ECO:0000259" key="1">
    <source>
        <dbReference type="Pfam" id="PF00535"/>
    </source>
</evidence>
<evidence type="ECO:0000313" key="2">
    <source>
        <dbReference type="EMBL" id="KKT59093.1"/>
    </source>
</evidence>
<dbReference type="InterPro" id="IPR029044">
    <property type="entry name" value="Nucleotide-diphossugar_trans"/>
</dbReference>
<dbReference type="SUPFAM" id="SSF53448">
    <property type="entry name" value="Nucleotide-diphospho-sugar transferases"/>
    <property type="match status" value="1"/>
</dbReference>
<dbReference type="Proteomes" id="UP000034521">
    <property type="component" value="Unassembled WGS sequence"/>
</dbReference>
<dbReference type="AlphaFoldDB" id="A0A0G1IJS6"/>
<dbReference type="CDD" id="cd04179">
    <property type="entry name" value="DPM_DPG-synthase_like"/>
    <property type="match status" value="1"/>
</dbReference>
<dbReference type="GO" id="GO:0016740">
    <property type="term" value="F:transferase activity"/>
    <property type="evidence" value="ECO:0007669"/>
    <property type="project" value="UniProtKB-KW"/>
</dbReference>
<feature type="domain" description="Glycosyltransferase 2-like" evidence="1">
    <location>
        <begin position="7"/>
        <end position="175"/>
    </location>
</feature>
<dbReference type="PANTHER" id="PTHR48090:SF7">
    <property type="entry name" value="RFBJ PROTEIN"/>
    <property type="match status" value="1"/>
</dbReference>
<dbReference type="Pfam" id="PF00535">
    <property type="entry name" value="Glycos_transf_2"/>
    <property type="match status" value="1"/>
</dbReference>
<comment type="caution">
    <text evidence="2">The sequence shown here is derived from an EMBL/GenBank/DDBJ whole genome shotgun (WGS) entry which is preliminary data.</text>
</comment>
<dbReference type="InterPro" id="IPR001173">
    <property type="entry name" value="Glyco_trans_2-like"/>
</dbReference>
<keyword evidence="2" id="KW-0808">Transferase</keyword>
<evidence type="ECO:0000313" key="3">
    <source>
        <dbReference type="Proteomes" id="UP000034521"/>
    </source>
</evidence>
<dbReference type="PANTHER" id="PTHR48090">
    <property type="entry name" value="UNDECAPRENYL-PHOSPHATE 4-DEOXY-4-FORMAMIDO-L-ARABINOSE TRANSFERASE-RELATED"/>
    <property type="match status" value="1"/>
</dbReference>
<sequence length="240" mass="26861">MTRKLLTIIIPVRSEEETIGGTIELVEKTVHTPHIIMIADDTIDPSDRTIEIVEAMKQPTPVSISIKKKYDRDGFGPALARAIQKATTPYSVFVMADLCDDLHAIDRMVSEATENHLDMVVGCRYMRGGRKIGGPVLQGILSTLVNAFLFRVAGVSTRDATNAFKLYRTAFLQRILPVKPESGVEFSLQLTICAVSRNARMTDIPTTWRGRKKGHSKVRLFSLGPEYMKLIFHVLMNRFA</sequence>
<gene>
    <name evidence="2" type="ORF">UW52_C0049G0011</name>
</gene>
<dbReference type="InterPro" id="IPR050256">
    <property type="entry name" value="Glycosyltransferase_2"/>
</dbReference>
<dbReference type="EMBL" id="LCIQ01000049">
    <property type="protein sequence ID" value="KKT59093.1"/>
    <property type="molecule type" value="Genomic_DNA"/>
</dbReference>
<name>A0A0G1IJS6_9BACT</name>
<reference evidence="2 3" key="1">
    <citation type="journal article" date="2015" name="Nature">
        <title>rRNA introns, odd ribosomes, and small enigmatic genomes across a large radiation of phyla.</title>
        <authorList>
            <person name="Brown C.T."/>
            <person name="Hug L.A."/>
            <person name="Thomas B.C."/>
            <person name="Sharon I."/>
            <person name="Castelle C.J."/>
            <person name="Singh A."/>
            <person name="Wilkins M.J."/>
            <person name="Williams K.H."/>
            <person name="Banfield J.F."/>
        </authorList>
    </citation>
    <scope>NUCLEOTIDE SEQUENCE [LARGE SCALE GENOMIC DNA]</scope>
</reference>
<protein>
    <submittedName>
        <fullName evidence="2">Glycosyl transferase, family 2</fullName>
    </submittedName>
</protein>
<dbReference type="Gene3D" id="3.90.550.10">
    <property type="entry name" value="Spore Coat Polysaccharide Biosynthesis Protein SpsA, Chain A"/>
    <property type="match status" value="1"/>
</dbReference>
<organism evidence="2 3">
    <name type="scientific">Candidatus Gottesmanbacteria bacterium GW2011_GWA1_44_24b</name>
    <dbReference type="NCBI Taxonomy" id="1618437"/>
    <lineage>
        <taxon>Bacteria</taxon>
        <taxon>Candidatus Gottesmaniibacteriota</taxon>
    </lineage>
</organism>